<dbReference type="Proteomes" id="UP001147746">
    <property type="component" value="Unassembled WGS sequence"/>
</dbReference>
<dbReference type="PANTHER" id="PTHR43355">
    <property type="entry name" value="FLAVIN REDUCTASE (NADPH)"/>
    <property type="match status" value="1"/>
</dbReference>
<comment type="similarity">
    <text evidence="1">Belongs to the avfA family.</text>
</comment>
<gene>
    <name evidence="3" type="ORF">N7476_009352</name>
</gene>
<dbReference type="EMBL" id="JAPZBO010000009">
    <property type="protein sequence ID" value="KAJ5302553.1"/>
    <property type="molecule type" value="Genomic_DNA"/>
</dbReference>
<evidence type="ECO:0000256" key="1">
    <source>
        <dbReference type="ARBA" id="ARBA00038376"/>
    </source>
</evidence>
<dbReference type="AlphaFoldDB" id="A0A9W9PRB7"/>
<reference evidence="3" key="2">
    <citation type="journal article" date="2023" name="IMA Fungus">
        <title>Comparative genomic study of the Penicillium genus elucidates a diverse pangenome and 15 lateral gene transfer events.</title>
        <authorList>
            <person name="Petersen C."/>
            <person name="Sorensen T."/>
            <person name="Nielsen M.R."/>
            <person name="Sondergaard T.E."/>
            <person name="Sorensen J.L."/>
            <person name="Fitzpatrick D.A."/>
            <person name="Frisvad J.C."/>
            <person name="Nielsen K.L."/>
        </authorList>
    </citation>
    <scope>NUCLEOTIDE SEQUENCE</scope>
    <source>
        <strain evidence="3">IBT 21472</strain>
    </source>
</reference>
<reference evidence="3" key="1">
    <citation type="submission" date="2022-12" db="EMBL/GenBank/DDBJ databases">
        <authorList>
            <person name="Petersen C."/>
        </authorList>
    </citation>
    <scope>NUCLEOTIDE SEQUENCE</scope>
    <source>
        <strain evidence="3">IBT 21472</strain>
    </source>
</reference>
<dbReference type="Gene3D" id="3.40.50.720">
    <property type="entry name" value="NAD(P)-binding Rossmann-like Domain"/>
    <property type="match status" value="2"/>
</dbReference>
<sequence length="280" mass="31213">MRVAVLGPKGQCGQCVVDELLSRGHSVVGISRTPPKTWPKAGTFESIAVDFSDIKMFSTVLSEGKFDAIVSAFGPPLQDFKDVYRVGVEGHGNIKMAVLQSSYRGPIVIIGGAGSLYYKKGVQLCDDNMFAYHHWYQWPDVHLDYMATRMFDHGQHGFGMFIRGFKWARSNYENPGSKPTLTDPNSLGLIFCSRAALTMWEGVKEAQWSFLSPPWQLRDKGIRTGQYELFVDDSAGSAEPGIHNGIYNEDMAVAIIDEVENNKLSHKHWTCTGPVGLKEW</sequence>
<proteinExistence type="inferred from homology"/>
<dbReference type="InterPro" id="IPR001509">
    <property type="entry name" value="Epimerase_deHydtase"/>
</dbReference>
<keyword evidence="4" id="KW-1185">Reference proteome</keyword>
<evidence type="ECO:0000313" key="3">
    <source>
        <dbReference type="EMBL" id="KAJ5302553.1"/>
    </source>
</evidence>
<accession>A0A9W9PRB7</accession>
<organism evidence="3 4">
    <name type="scientific">Penicillium atrosanguineum</name>
    <dbReference type="NCBI Taxonomy" id="1132637"/>
    <lineage>
        <taxon>Eukaryota</taxon>
        <taxon>Fungi</taxon>
        <taxon>Dikarya</taxon>
        <taxon>Ascomycota</taxon>
        <taxon>Pezizomycotina</taxon>
        <taxon>Eurotiomycetes</taxon>
        <taxon>Eurotiomycetidae</taxon>
        <taxon>Eurotiales</taxon>
        <taxon>Aspergillaceae</taxon>
        <taxon>Penicillium</taxon>
    </lineage>
</organism>
<evidence type="ECO:0000313" key="4">
    <source>
        <dbReference type="Proteomes" id="UP001147746"/>
    </source>
</evidence>
<protein>
    <recommendedName>
        <fullName evidence="2">NAD-dependent epimerase/dehydratase domain-containing protein</fullName>
    </recommendedName>
</protein>
<dbReference type="Pfam" id="PF01370">
    <property type="entry name" value="Epimerase"/>
    <property type="match status" value="1"/>
</dbReference>
<dbReference type="GO" id="GO:0016646">
    <property type="term" value="F:oxidoreductase activity, acting on the CH-NH group of donors, NAD or NADP as acceptor"/>
    <property type="evidence" value="ECO:0007669"/>
    <property type="project" value="TreeGrafter"/>
</dbReference>
<dbReference type="SUPFAM" id="SSF51735">
    <property type="entry name" value="NAD(P)-binding Rossmann-fold domains"/>
    <property type="match status" value="1"/>
</dbReference>
<dbReference type="PANTHER" id="PTHR43355:SF2">
    <property type="entry name" value="FLAVIN REDUCTASE (NADPH)"/>
    <property type="match status" value="1"/>
</dbReference>
<dbReference type="InterPro" id="IPR036291">
    <property type="entry name" value="NAD(P)-bd_dom_sf"/>
</dbReference>
<comment type="caution">
    <text evidence="3">The sequence shown here is derived from an EMBL/GenBank/DDBJ whole genome shotgun (WGS) entry which is preliminary data.</text>
</comment>
<name>A0A9W9PRB7_9EURO</name>
<dbReference type="InterPro" id="IPR051606">
    <property type="entry name" value="Polyketide_Oxido-like"/>
</dbReference>
<feature type="domain" description="NAD-dependent epimerase/dehydratase" evidence="2">
    <location>
        <begin position="4"/>
        <end position="72"/>
    </location>
</feature>
<evidence type="ECO:0000259" key="2">
    <source>
        <dbReference type="Pfam" id="PF01370"/>
    </source>
</evidence>